<dbReference type="EMBL" id="CP116222">
    <property type="protein sequence ID" value="WFC06429.1"/>
    <property type="molecule type" value="Genomic_DNA"/>
</dbReference>
<reference evidence="2" key="2">
    <citation type="submission" date="2023-01" db="EMBL/GenBank/DDBJ databases">
        <title>The prevalence of carbapenem-resistant bacteria in aquaculture in China and the genetic diversity of carbapenem-resistant genes.</title>
        <authorList>
            <person name="Wen R."/>
        </authorList>
    </citation>
    <scope>NUCLEOTIDE SEQUENCE</scope>
    <source>
        <strain evidence="2">PVA41-chromosome</strain>
    </source>
</reference>
<dbReference type="AlphaFoldDB" id="A0AAX3RUV6"/>
<evidence type="ECO:0000313" key="1">
    <source>
        <dbReference type="EMBL" id="USB37496.1"/>
    </source>
</evidence>
<evidence type="ECO:0000313" key="3">
    <source>
        <dbReference type="Proteomes" id="UP001057142"/>
    </source>
</evidence>
<evidence type="ECO:0000313" key="2">
    <source>
        <dbReference type="EMBL" id="WFC06429.1"/>
    </source>
</evidence>
<protein>
    <submittedName>
        <fullName evidence="2">Uncharacterized protein</fullName>
    </submittedName>
</protein>
<dbReference type="Proteomes" id="UP001222403">
    <property type="component" value="Chromosome"/>
</dbReference>
<reference evidence="1" key="1">
    <citation type="journal article" date="2022" name="Front. Microbiol.">
        <title>Identification of a novel aminoglycoside O-nucleotidyltransferase AadA33 in Providencia vermicola.</title>
        <authorList>
            <person name="Feng C."/>
            <person name="Gao M."/>
            <person name="Jiang W."/>
            <person name="Shi W."/>
            <person name="Li A."/>
            <person name="Liu S."/>
            <person name="Zhang L."/>
            <person name="Zhang X."/>
            <person name="Li Q."/>
            <person name="Lin H."/>
            <person name="Lu J."/>
            <person name="Li K."/>
            <person name="Zhang H."/>
            <person name="Hu Y."/>
            <person name="Bao Q."/>
            <person name="Lin X."/>
        </authorList>
    </citation>
    <scope>NUCLEOTIDE SEQUENCE</scope>
    <source>
        <strain evidence="1">P13</strain>
    </source>
</reference>
<dbReference type="RefSeq" id="WP_251464748.1">
    <property type="nucleotide sequence ID" value="NZ_CP097327.1"/>
</dbReference>
<evidence type="ECO:0000313" key="4">
    <source>
        <dbReference type="Proteomes" id="UP001222403"/>
    </source>
</evidence>
<sequence length="49" mass="5680">MSETLWLLFYVDGISAAFIRTRTDSLPNNSQRISAASQRITWSDRKRYG</sequence>
<gene>
    <name evidence="1" type="ORF">M5J11_02990</name>
    <name evidence="2" type="ORF">PG365_17345</name>
</gene>
<dbReference type="EMBL" id="CP097327">
    <property type="protein sequence ID" value="USB37496.1"/>
    <property type="molecule type" value="Genomic_DNA"/>
</dbReference>
<keyword evidence="3" id="KW-1185">Reference proteome</keyword>
<accession>A0AAX3RUV6</accession>
<name>A0AAX3RUV6_9GAMM</name>
<dbReference type="Proteomes" id="UP001057142">
    <property type="component" value="Chromosome"/>
</dbReference>
<proteinExistence type="predicted"/>
<organism evidence="2 4">
    <name type="scientific">Providencia vermicola</name>
    <dbReference type="NCBI Taxonomy" id="333965"/>
    <lineage>
        <taxon>Bacteria</taxon>
        <taxon>Pseudomonadati</taxon>
        <taxon>Pseudomonadota</taxon>
        <taxon>Gammaproteobacteria</taxon>
        <taxon>Enterobacterales</taxon>
        <taxon>Morganellaceae</taxon>
        <taxon>Providencia</taxon>
    </lineage>
</organism>